<keyword evidence="5" id="KW-1185">Reference proteome</keyword>
<feature type="DNA-binding region" description="H-T-H motif" evidence="2">
    <location>
        <begin position="33"/>
        <end position="52"/>
    </location>
</feature>
<evidence type="ECO:0000259" key="3">
    <source>
        <dbReference type="PROSITE" id="PS50977"/>
    </source>
</evidence>
<accession>A0A2S6A344</accession>
<dbReference type="InterPro" id="IPR050624">
    <property type="entry name" value="HTH-type_Tx_Regulator"/>
</dbReference>
<keyword evidence="1 2" id="KW-0238">DNA-binding</keyword>
<dbReference type="RefSeq" id="WP_104363817.1">
    <property type="nucleotide sequence ID" value="NZ_PSZD01000013.1"/>
</dbReference>
<evidence type="ECO:0000256" key="1">
    <source>
        <dbReference type="ARBA" id="ARBA00023125"/>
    </source>
</evidence>
<dbReference type="AlphaFoldDB" id="A0A2S6A344"/>
<dbReference type="InterPro" id="IPR009057">
    <property type="entry name" value="Homeodomain-like_sf"/>
</dbReference>
<dbReference type="PROSITE" id="PS50977">
    <property type="entry name" value="HTH_TETR_2"/>
    <property type="match status" value="1"/>
</dbReference>
<sequence length="200" mass="22414">MPSRRRLTPEQRRDELMDVGARLFGERSFDEVAMEDIAAHAGASRALMYHYFPTKGEFFAAIWKRAHDRLLAELRIDPEEPVRTAVYRSLVAHLDFYRAHVPLVLIANRTAPATDPAVRGPVVEDLNALCERVLDACGATGHTREVAAAALSGWIAFIREVAIEWLAHQRISRDEVLRMCMATLDATAGAQLDLTAPPRW</sequence>
<evidence type="ECO:0000313" key="4">
    <source>
        <dbReference type="EMBL" id="PPJ26287.1"/>
    </source>
</evidence>
<feature type="domain" description="HTH tetR-type" evidence="3">
    <location>
        <begin position="10"/>
        <end position="70"/>
    </location>
</feature>
<dbReference type="Gene3D" id="1.10.357.10">
    <property type="entry name" value="Tetracycline Repressor, domain 2"/>
    <property type="match status" value="1"/>
</dbReference>
<dbReference type="PANTHER" id="PTHR43479:SF11">
    <property type="entry name" value="ACREF_ENVCD OPERON REPRESSOR-RELATED"/>
    <property type="match status" value="1"/>
</dbReference>
<gene>
    <name evidence="4" type="ORF">C5F51_21100</name>
</gene>
<dbReference type="InterPro" id="IPR001647">
    <property type="entry name" value="HTH_TetR"/>
</dbReference>
<dbReference type="SUPFAM" id="SSF46689">
    <property type="entry name" value="Homeodomain-like"/>
    <property type="match status" value="1"/>
</dbReference>
<dbReference type="EMBL" id="PSZD01000013">
    <property type="protein sequence ID" value="PPJ26287.1"/>
    <property type="molecule type" value="Genomic_DNA"/>
</dbReference>
<dbReference type="Pfam" id="PF00440">
    <property type="entry name" value="TetR_N"/>
    <property type="match status" value="1"/>
</dbReference>
<dbReference type="PRINTS" id="PR00455">
    <property type="entry name" value="HTHTETR"/>
</dbReference>
<comment type="caution">
    <text evidence="4">The sequence shown here is derived from an EMBL/GenBank/DDBJ whole genome shotgun (WGS) entry which is preliminary data.</text>
</comment>
<evidence type="ECO:0000256" key="2">
    <source>
        <dbReference type="PROSITE-ProRule" id="PRU00335"/>
    </source>
</evidence>
<dbReference type="PANTHER" id="PTHR43479">
    <property type="entry name" value="ACREF/ENVCD OPERON REPRESSOR-RELATED"/>
    <property type="match status" value="1"/>
</dbReference>
<evidence type="ECO:0000313" key="5">
    <source>
        <dbReference type="Proteomes" id="UP000238356"/>
    </source>
</evidence>
<protein>
    <submittedName>
        <fullName evidence="4">TetR family transcriptional regulator</fullName>
    </submittedName>
</protein>
<organism evidence="4 5">
    <name type="scientific">Nocardia nova</name>
    <dbReference type="NCBI Taxonomy" id="37330"/>
    <lineage>
        <taxon>Bacteria</taxon>
        <taxon>Bacillati</taxon>
        <taxon>Actinomycetota</taxon>
        <taxon>Actinomycetes</taxon>
        <taxon>Mycobacteriales</taxon>
        <taxon>Nocardiaceae</taxon>
        <taxon>Nocardia</taxon>
    </lineage>
</organism>
<dbReference type="Proteomes" id="UP000238356">
    <property type="component" value="Unassembled WGS sequence"/>
</dbReference>
<name>A0A2S6A344_9NOCA</name>
<dbReference type="GO" id="GO:0003677">
    <property type="term" value="F:DNA binding"/>
    <property type="evidence" value="ECO:0007669"/>
    <property type="project" value="UniProtKB-UniRule"/>
</dbReference>
<proteinExistence type="predicted"/>
<reference evidence="4 5" key="1">
    <citation type="submission" date="2018-02" db="EMBL/GenBank/DDBJ databases">
        <title>8 Nocardia nova and 1 Nocardia cyriacigeorgica strain used for evolution to TMP-SMX.</title>
        <authorList>
            <person name="Mehta H."/>
            <person name="Weng J."/>
            <person name="Shamoo Y."/>
        </authorList>
    </citation>
    <scope>NUCLEOTIDE SEQUENCE [LARGE SCALE GENOMIC DNA]</scope>
    <source>
        <strain evidence="4 5">BAA2227</strain>
    </source>
</reference>